<sequence>MATIARLIDHAIKGAPTALLKAQGFTRAGHDFHRQRGDLIDLVNFQSSVAERRREGRLTINVGIYSQLTNEALLRKPQPRPHEYDCALRSRIGALLPTGIDKWWTVKPDTDSAKLAAELALAVELAGLPWLQGFEDLPALSAQLATTPSLESAASALALGDRGEAERRLKTFGQRYPRARPMIEEWARQALA</sequence>
<reference evidence="1 2" key="1">
    <citation type="journal article" date="2015" name="Stand. Genomic Sci.">
        <title>Genomic Encyclopedia of Bacterial and Archaeal Type Strains, Phase III: the genomes of soil and plant-associated and newly described type strains.</title>
        <authorList>
            <person name="Whitman W.B."/>
            <person name="Woyke T."/>
            <person name="Klenk H.P."/>
            <person name="Zhou Y."/>
            <person name="Lilburn T.G."/>
            <person name="Beck B.J."/>
            <person name="De Vos P."/>
            <person name="Vandamme P."/>
            <person name="Eisen J.A."/>
            <person name="Garrity G."/>
            <person name="Hugenholtz P."/>
            <person name="Kyrpides N.C."/>
        </authorList>
    </citation>
    <scope>NUCLEOTIDE SEQUENCE [LARGE SCALE GENOMIC DNA]</scope>
    <source>
        <strain evidence="1 2">CGMCC 1.10136</strain>
    </source>
</reference>
<dbReference type="InterPro" id="IPR025412">
    <property type="entry name" value="DUF4304"/>
</dbReference>
<keyword evidence="2" id="KW-1185">Reference proteome</keyword>
<dbReference type="OrthoDB" id="8481394at2"/>
<protein>
    <submittedName>
        <fullName evidence="1">Uncharacterized protein DUF4304</fullName>
    </submittedName>
</protein>
<dbReference type="EMBL" id="VLKP01000004">
    <property type="protein sequence ID" value="TWI11996.1"/>
    <property type="molecule type" value="Genomic_DNA"/>
</dbReference>
<accession>A0A562LWL4</accession>
<name>A0A562LWL4_9GAMM</name>
<evidence type="ECO:0000313" key="1">
    <source>
        <dbReference type="EMBL" id="TWI11996.1"/>
    </source>
</evidence>
<dbReference type="Pfam" id="PF14137">
    <property type="entry name" value="DUF4304"/>
    <property type="match status" value="1"/>
</dbReference>
<dbReference type="AlphaFoldDB" id="A0A562LWL4"/>
<dbReference type="RefSeq" id="WP_144813423.1">
    <property type="nucleotide sequence ID" value="NZ_VLKP01000004.1"/>
</dbReference>
<organism evidence="1 2">
    <name type="scientific">Aerolutibacter ruishenii</name>
    <dbReference type="NCBI Taxonomy" id="686800"/>
    <lineage>
        <taxon>Bacteria</taxon>
        <taxon>Pseudomonadati</taxon>
        <taxon>Pseudomonadota</taxon>
        <taxon>Gammaproteobacteria</taxon>
        <taxon>Lysobacterales</taxon>
        <taxon>Lysobacteraceae</taxon>
        <taxon>Aerolutibacter</taxon>
    </lineage>
</organism>
<dbReference type="Proteomes" id="UP000316471">
    <property type="component" value="Unassembled WGS sequence"/>
</dbReference>
<proteinExistence type="predicted"/>
<comment type="caution">
    <text evidence="1">The sequence shown here is derived from an EMBL/GenBank/DDBJ whole genome shotgun (WGS) entry which is preliminary data.</text>
</comment>
<evidence type="ECO:0000313" key="2">
    <source>
        <dbReference type="Proteomes" id="UP000316471"/>
    </source>
</evidence>
<gene>
    <name evidence="1" type="ORF">IP93_01277</name>
</gene>